<feature type="chain" id="PRO_5020385730" evidence="2">
    <location>
        <begin position="19"/>
        <end position="285"/>
    </location>
</feature>
<reference evidence="4 5" key="1">
    <citation type="submission" date="2019-03" db="EMBL/GenBank/DDBJ databases">
        <title>Genomic Encyclopedia of Archaeal and Bacterial Type Strains, Phase II (KMG-II): from individual species to whole genera.</title>
        <authorList>
            <person name="Goeker M."/>
        </authorList>
    </citation>
    <scope>NUCLEOTIDE SEQUENCE [LARGE SCALE GENOMIC DNA]</scope>
    <source>
        <strain evidence="4 5">DSM 27697</strain>
    </source>
</reference>
<evidence type="ECO:0000256" key="2">
    <source>
        <dbReference type="SAM" id="SignalP"/>
    </source>
</evidence>
<protein>
    <submittedName>
        <fullName evidence="4">Iron complex transport system substrate-binding protein</fullName>
    </submittedName>
</protein>
<dbReference type="Pfam" id="PF01497">
    <property type="entry name" value="Peripla_BP_2"/>
    <property type="match status" value="1"/>
</dbReference>
<evidence type="ECO:0000256" key="1">
    <source>
        <dbReference type="ARBA" id="ARBA00022729"/>
    </source>
</evidence>
<evidence type="ECO:0000259" key="3">
    <source>
        <dbReference type="PROSITE" id="PS50983"/>
    </source>
</evidence>
<dbReference type="InterPro" id="IPR054828">
    <property type="entry name" value="Vit_B12_bind_prot"/>
</dbReference>
<sequence length="285" mass="31951">MARVVVFLLFLLPGLLQAEVLTDASGKALDLEQPVKRIVVLAPNIAENLYAIGAGERIVGRVAHTDYPPEVIEQPQVGDYQQFNVEAILALQPDLVLAWQQGNPEQRLRRLEAMGLRVFRLSSGTLDEIPYNLELLGRLTGREPEAGRAARNFRERLAELEPNLDRRPRVFYQLWNDPLLSVSRGTLIGEAIEFCGAENVFAERPETIPQLNLEAVIAARPDLIIATDELEQSWRERWLPWQQIPAVAKGRLVTLDADLMHRAAPRFLDGVAALCRAVSEVREDG</sequence>
<comment type="caution">
    <text evidence="4">The sequence shown here is derived from an EMBL/GenBank/DDBJ whole genome shotgun (WGS) entry which is preliminary data.</text>
</comment>
<dbReference type="InterPro" id="IPR050902">
    <property type="entry name" value="ABC_Transporter_SBP"/>
</dbReference>
<gene>
    <name evidence="4" type="ORF">CLV83_2191</name>
</gene>
<feature type="signal peptide" evidence="2">
    <location>
        <begin position="1"/>
        <end position="18"/>
    </location>
</feature>
<dbReference type="PANTHER" id="PTHR30535">
    <property type="entry name" value="VITAMIN B12-BINDING PROTEIN"/>
    <property type="match status" value="1"/>
</dbReference>
<dbReference type="NCBIfam" id="NF038402">
    <property type="entry name" value="TroA_like"/>
    <property type="match status" value="1"/>
</dbReference>
<keyword evidence="5" id="KW-1185">Reference proteome</keyword>
<proteinExistence type="predicted"/>
<accession>A0A4R1GFW2</accession>
<dbReference type="GO" id="GO:0071281">
    <property type="term" value="P:cellular response to iron ion"/>
    <property type="evidence" value="ECO:0007669"/>
    <property type="project" value="TreeGrafter"/>
</dbReference>
<dbReference type="Gene3D" id="3.40.50.1980">
    <property type="entry name" value="Nitrogenase molybdenum iron protein domain"/>
    <property type="match status" value="2"/>
</dbReference>
<dbReference type="SUPFAM" id="SSF53807">
    <property type="entry name" value="Helical backbone' metal receptor"/>
    <property type="match status" value="1"/>
</dbReference>
<dbReference type="InterPro" id="IPR002491">
    <property type="entry name" value="ABC_transptr_periplasmic_BD"/>
</dbReference>
<dbReference type="EMBL" id="SMFU01000008">
    <property type="protein sequence ID" value="TCK07327.1"/>
    <property type="molecule type" value="Genomic_DNA"/>
</dbReference>
<evidence type="ECO:0000313" key="4">
    <source>
        <dbReference type="EMBL" id="TCK07327.1"/>
    </source>
</evidence>
<dbReference type="Proteomes" id="UP000294546">
    <property type="component" value="Unassembled WGS sequence"/>
</dbReference>
<dbReference type="CDD" id="cd01144">
    <property type="entry name" value="BtuF"/>
    <property type="match status" value="1"/>
</dbReference>
<feature type="domain" description="Fe/B12 periplasmic-binding" evidence="3">
    <location>
        <begin position="37"/>
        <end position="285"/>
    </location>
</feature>
<organism evidence="4 5">
    <name type="scientific">Marinobacterium mangrovicola</name>
    <dbReference type="NCBI Taxonomy" id="1476959"/>
    <lineage>
        <taxon>Bacteria</taxon>
        <taxon>Pseudomonadati</taxon>
        <taxon>Pseudomonadota</taxon>
        <taxon>Gammaproteobacteria</taxon>
        <taxon>Oceanospirillales</taxon>
        <taxon>Oceanospirillaceae</taxon>
        <taxon>Marinobacterium</taxon>
    </lineage>
</organism>
<name>A0A4R1GFW2_9GAMM</name>
<dbReference type="RefSeq" id="WP_132291755.1">
    <property type="nucleotide sequence ID" value="NZ_SMFU01000008.1"/>
</dbReference>
<dbReference type="PROSITE" id="PS50983">
    <property type="entry name" value="FE_B12_PBP"/>
    <property type="match status" value="1"/>
</dbReference>
<dbReference type="PANTHER" id="PTHR30535:SF34">
    <property type="entry name" value="MOLYBDATE-BINDING PROTEIN MOLA"/>
    <property type="match status" value="1"/>
</dbReference>
<keyword evidence="1 2" id="KW-0732">Signal</keyword>
<dbReference type="OrthoDB" id="6495095at2"/>
<evidence type="ECO:0000313" key="5">
    <source>
        <dbReference type="Proteomes" id="UP000294546"/>
    </source>
</evidence>
<dbReference type="AlphaFoldDB" id="A0A4R1GFW2"/>